<comment type="caution">
    <text evidence="5">The sequence shown here is derived from an EMBL/GenBank/DDBJ whole genome shotgun (WGS) entry which is preliminary data.</text>
</comment>
<proteinExistence type="predicted"/>
<dbReference type="InterPro" id="IPR024478">
    <property type="entry name" value="HlyB_4HB_MCP"/>
</dbReference>
<sequence length="544" mass="58888">MGKLKLAQRLALGFGAVITLLVLGSAFTLFRLGGIQERVSELVEYRIPVIQNSRSLSAALLSVTNAARTILLESDDKLVEEKLDILKKSAAKAQLEFKEMQTLAKDPKEVELVGKIDKSMKEFNVLVDKLLPMIVRQKWDASIIVSEKLEPQERLLSIQLDKLIAYHTQVMEEQKSSTTSTLQETMLAAIIAILASVGASIMVALLIARSLTRQIGGEPDYAAEVMKEIAHGNLGVSVKIGKGDNSSLLYNLSRMTHELNDALRTVERSVQESGTASDELRNTMQRLVSRSEEQNRAADEMASVIQQMAVGVQELHHRADSAENVARTASGDARQGVEVIQGAVREMDAISTLIKSTAGSIHELGRQSQTIDNIVSVIRDVADQTNLLALNAAIEAARAGEQGRGFAVVADEVRKLAERTTKATGEIAEMIGAIRISSQQAVEAMNQSVERAHTSAAQGQRAGESIVAIQSGTETVGQSVLSIASSLSDQARSGEQVSREVQRITAIAQRNREAADEAVSAAARMSELTEDIRQSFSRFHTAKG</sequence>
<keyword evidence="6" id="KW-1185">Reference proteome</keyword>
<dbReference type="CDD" id="cd11386">
    <property type="entry name" value="MCP_signal"/>
    <property type="match status" value="1"/>
</dbReference>
<dbReference type="SUPFAM" id="SSF58104">
    <property type="entry name" value="Methyl-accepting chemotaxis protein (MCP) signaling domain"/>
    <property type="match status" value="1"/>
</dbReference>
<protein>
    <submittedName>
        <fullName evidence="5">Methyl-accepting chemotaxis protein</fullName>
    </submittedName>
</protein>
<dbReference type="InterPro" id="IPR004089">
    <property type="entry name" value="MCPsignal_dom"/>
</dbReference>
<evidence type="ECO:0000256" key="3">
    <source>
        <dbReference type="SAM" id="Phobius"/>
    </source>
</evidence>
<name>A0ABQ3HBE1_9NEIS</name>
<dbReference type="PANTHER" id="PTHR32089:SF112">
    <property type="entry name" value="LYSOZYME-LIKE PROTEIN-RELATED"/>
    <property type="match status" value="1"/>
</dbReference>
<evidence type="ECO:0000313" key="5">
    <source>
        <dbReference type="EMBL" id="GHD76629.1"/>
    </source>
</evidence>
<dbReference type="Proteomes" id="UP000662678">
    <property type="component" value="Unassembled WGS sequence"/>
</dbReference>
<evidence type="ECO:0000313" key="6">
    <source>
        <dbReference type="Proteomes" id="UP000662678"/>
    </source>
</evidence>
<accession>A0ABQ3HBE1</accession>
<dbReference type="Pfam" id="PF12729">
    <property type="entry name" value="4HB_MCP_1"/>
    <property type="match status" value="1"/>
</dbReference>
<dbReference type="RefSeq" id="WP_189353149.1">
    <property type="nucleotide sequence ID" value="NZ_BMYP01000017.1"/>
</dbReference>
<gene>
    <name evidence="5" type="ORF">GCM10011419_16270</name>
</gene>
<dbReference type="PROSITE" id="PS50111">
    <property type="entry name" value="CHEMOTAXIS_TRANSDUC_2"/>
    <property type="match status" value="1"/>
</dbReference>
<dbReference type="EMBL" id="BMYP01000017">
    <property type="protein sequence ID" value="GHD76629.1"/>
    <property type="molecule type" value="Genomic_DNA"/>
</dbReference>
<keyword evidence="1 2" id="KW-0807">Transducer</keyword>
<evidence type="ECO:0000256" key="2">
    <source>
        <dbReference type="PROSITE-ProRule" id="PRU00284"/>
    </source>
</evidence>
<keyword evidence="3" id="KW-0812">Transmembrane</keyword>
<organism evidence="5 6">
    <name type="scientific">Vogesella fluminis</name>
    <dbReference type="NCBI Taxonomy" id="1069161"/>
    <lineage>
        <taxon>Bacteria</taxon>
        <taxon>Pseudomonadati</taxon>
        <taxon>Pseudomonadota</taxon>
        <taxon>Betaproteobacteria</taxon>
        <taxon>Neisseriales</taxon>
        <taxon>Chromobacteriaceae</taxon>
        <taxon>Vogesella</taxon>
    </lineage>
</organism>
<dbReference type="Gene3D" id="1.10.287.950">
    <property type="entry name" value="Methyl-accepting chemotaxis protein"/>
    <property type="match status" value="1"/>
</dbReference>
<dbReference type="SMART" id="SM00283">
    <property type="entry name" value="MA"/>
    <property type="match status" value="1"/>
</dbReference>
<reference evidence="6" key="1">
    <citation type="journal article" date="2019" name="Int. J. Syst. Evol. Microbiol.">
        <title>The Global Catalogue of Microorganisms (GCM) 10K type strain sequencing project: providing services to taxonomists for standard genome sequencing and annotation.</title>
        <authorList>
            <consortium name="The Broad Institute Genomics Platform"/>
            <consortium name="The Broad Institute Genome Sequencing Center for Infectious Disease"/>
            <person name="Wu L."/>
            <person name="Ma J."/>
        </authorList>
    </citation>
    <scope>NUCLEOTIDE SEQUENCE [LARGE SCALE GENOMIC DNA]</scope>
    <source>
        <strain evidence="6">KCTC 23713</strain>
    </source>
</reference>
<evidence type="ECO:0000259" key="4">
    <source>
        <dbReference type="PROSITE" id="PS50111"/>
    </source>
</evidence>
<dbReference type="PANTHER" id="PTHR32089">
    <property type="entry name" value="METHYL-ACCEPTING CHEMOTAXIS PROTEIN MCPB"/>
    <property type="match status" value="1"/>
</dbReference>
<feature type="transmembrane region" description="Helical" evidence="3">
    <location>
        <begin position="186"/>
        <end position="208"/>
    </location>
</feature>
<evidence type="ECO:0000256" key="1">
    <source>
        <dbReference type="ARBA" id="ARBA00023224"/>
    </source>
</evidence>
<dbReference type="Pfam" id="PF00015">
    <property type="entry name" value="MCPsignal"/>
    <property type="match status" value="1"/>
</dbReference>
<feature type="domain" description="Methyl-accepting transducer" evidence="4">
    <location>
        <begin position="269"/>
        <end position="505"/>
    </location>
</feature>
<keyword evidence="3" id="KW-1133">Transmembrane helix</keyword>
<keyword evidence="3" id="KW-0472">Membrane</keyword>